<proteinExistence type="predicted"/>
<keyword evidence="1" id="KW-0813">Transport</keyword>
<dbReference type="GO" id="GO:0005524">
    <property type="term" value="F:ATP binding"/>
    <property type="evidence" value="ECO:0007669"/>
    <property type="project" value="UniProtKB-KW"/>
</dbReference>
<dbReference type="EMBL" id="JAJEQE010000018">
    <property type="protein sequence ID" value="MCC2148982.1"/>
    <property type="molecule type" value="Genomic_DNA"/>
</dbReference>
<dbReference type="InterPro" id="IPR017871">
    <property type="entry name" value="ABC_transporter-like_CS"/>
</dbReference>
<comment type="caution">
    <text evidence="5">The sequence shown here is derived from an EMBL/GenBank/DDBJ whole genome shotgun (WGS) entry which is preliminary data.</text>
</comment>
<protein>
    <submittedName>
        <fullName evidence="5">ATP-binding cassette domain-containing protein</fullName>
    </submittedName>
</protein>
<sequence>MSFIVKIKKQLALYELLVDLETEAGILAVIGGSGSGKSMTLKCIAGIETPDSGFISLNGRVLYDSSKKINLPPQKRNVGYLFQEYALFPTMTAAENISIVMKQKNPVQVQKWLEEYGLGDYADSYPDHLSGGQKQRLAMIRMLAAEPQCILLDEPFSALDEHIKRKMEREVMEMLHDFDKPILFVSHNQEEVYRLADRIGSMENGRFSPIREKRAFFAEPQTVGQAKLVGCNNISEIDWISEDRVYAKNWNLSLRVPFTELEEQKKYRAIAIYPGDITLYSEDAILEEKQVRNKISVKSCSTEEELHSWAVSCQIDGTDAELMMLLSKEKMPSVPEKITEIFVDGGKIHLLQ</sequence>
<dbReference type="PANTHER" id="PTHR42781:SF4">
    <property type="entry name" value="SPERMIDINE_PUTRESCINE IMPORT ATP-BINDING PROTEIN POTA"/>
    <property type="match status" value="1"/>
</dbReference>
<dbReference type="Pfam" id="PF00005">
    <property type="entry name" value="ABC_tran"/>
    <property type="match status" value="1"/>
</dbReference>
<dbReference type="SMART" id="SM00382">
    <property type="entry name" value="AAA"/>
    <property type="match status" value="1"/>
</dbReference>
<dbReference type="InterPro" id="IPR027417">
    <property type="entry name" value="P-loop_NTPase"/>
</dbReference>
<keyword evidence="3 5" id="KW-0067">ATP-binding</keyword>
<evidence type="ECO:0000259" key="4">
    <source>
        <dbReference type="PROSITE" id="PS50893"/>
    </source>
</evidence>
<evidence type="ECO:0000313" key="5">
    <source>
        <dbReference type="EMBL" id="MCC2148982.1"/>
    </source>
</evidence>
<dbReference type="InterPro" id="IPR003593">
    <property type="entry name" value="AAA+_ATPase"/>
</dbReference>
<evidence type="ECO:0000256" key="1">
    <source>
        <dbReference type="ARBA" id="ARBA00022448"/>
    </source>
</evidence>
<dbReference type="SUPFAM" id="SSF52540">
    <property type="entry name" value="P-loop containing nucleoside triphosphate hydrolases"/>
    <property type="match status" value="1"/>
</dbReference>
<evidence type="ECO:0000256" key="3">
    <source>
        <dbReference type="ARBA" id="ARBA00022840"/>
    </source>
</evidence>
<dbReference type="PANTHER" id="PTHR42781">
    <property type="entry name" value="SPERMIDINE/PUTRESCINE IMPORT ATP-BINDING PROTEIN POTA"/>
    <property type="match status" value="1"/>
</dbReference>
<dbReference type="InterPro" id="IPR003439">
    <property type="entry name" value="ABC_transporter-like_ATP-bd"/>
</dbReference>
<dbReference type="PROSITE" id="PS50893">
    <property type="entry name" value="ABC_TRANSPORTER_2"/>
    <property type="match status" value="1"/>
</dbReference>
<dbReference type="Proteomes" id="UP001299235">
    <property type="component" value="Unassembled WGS sequence"/>
</dbReference>
<feature type="domain" description="ABC transporter" evidence="4">
    <location>
        <begin position="2"/>
        <end position="229"/>
    </location>
</feature>
<name>A0ABS8EUX0_9FIRM</name>
<evidence type="ECO:0000313" key="6">
    <source>
        <dbReference type="Proteomes" id="UP001299235"/>
    </source>
</evidence>
<reference evidence="5 6" key="1">
    <citation type="submission" date="2021-10" db="EMBL/GenBank/DDBJ databases">
        <title>Anaerobic single-cell dispensing facilitates the cultivation of human gut bacteria.</title>
        <authorList>
            <person name="Afrizal A."/>
        </authorList>
    </citation>
    <scope>NUCLEOTIDE SEQUENCE [LARGE SCALE GENOMIC DNA]</scope>
    <source>
        <strain evidence="5 6">CLA-AA-H246</strain>
    </source>
</reference>
<gene>
    <name evidence="5" type="ORF">LKD42_06895</name>
</gene>
<evidence type="ECO:0000256" key="2">
    <source>
        <dbReference type="ARBA" id="ARBA00022741"/>
    </source>
</evidence>
<dbReference type="Gene3D" id="3.40.50.300">
    <property type="entry name" value="P-loop containing nucleotide triphosphate hydrolases"/>
    <property type="match status" value="1"/>
</dbReference>
<organism evidence="5 6">
    <name type="scientific">Hominisplanchenecus faecis</name>
    <dbReference type="NCBI Taxonomy" id="2885351"/>
    <lineage>
        <taxon>Bacteria</taxon>
        <taxon>Bacillati</taxon>
        <taxon>Bacillota</taxon>
        <taxon>Clostridia</taxon>
        <taxon>Lachnospirales</taxon>
        <taxon>Lachnospiraceae</taxon>
        <taxon>Hominisplanchenecus</taxon>
    </lineage>
</organism>
<dbReference type="InterPro" id="IPR050093">
    <property type="entry name" value="ABC_SmlMolc_Importer"/>
</dbReference>
<accession>A0ABS8EUX0</accession>
<dbReference type="RefSeq" id="WP_248835239.1">
    <property type="nucleotide sequence ID" value="NZ_JAJEQE010000018.1"/>
</dbReference>
<dbReference type="PROSITE" id="PS00211">
    <property type="entry name" value="ABC_TRANSPORTER_1"/>
    <property type="match status" value="1"/>
</dbReference>
<keyword evidence="2" id="KW-0547">Nucleotide-binding</keyword>
<keyword evidence="6" id="KW-1185">Reference proteome</keyword>